<evidence type="ECO:0000313" key="13">
    <source>
        <dbReference type="Proteomes" id="UP000887566"/>
    </source>
</evidence>
<comment type="subcellular location">
    <subcellularLocation>
        <location evidence="1 12">Membrane</location>
        <topology evidence="1 12">Single-pass membrane protein</topology>
    </subcellularLocation>
</comment>
<feature type="chain" id="PRO_5038159254" description="UDP-glucuronosyltransferase" evidence="12">
    <location>
        <begin position="17"/>
        <end position="497"/>
    </location>
</feature>
<evidence type="ECO:0000313" key="14">
    <source>
        <dbReference type="WBParaSite" id="PSAMB.scaffold1116size35736.g11127.t1"/>
    </source>
</evidence>
<dbReference type="PANTHER" id="PTHR48043">
    <property type="entry name" value="EG:EG0003.4 PROTEIN-RELATED"/>
    <property type="match status" value="1"/>
</dbReference>
<dbReference type="GO" id="GO:0016020">
    <property type="term" value="C:membrane"/>
    <property type="evidence" value="ECO:0007669"/>
    <property type="project" value="UniProtKB-SubCell"/>
</dbReference>
<dbReference type="Proteomes" id="UP000887566">
    <property type="component" value="Unplaced"/>
</dbReference>
<evidence type="ECO:0000256" key="7">
    <source>
        <dbReference type="ARBA" id="ARBA00022989"/>
    </source>
</evidence>
<dbReference type="PANTHER" id="PTHR48043:SF62">
    <property type="entry name" value="GLUCURONOSYLTRANSFERASE"/>
    <property type="match status" value="1"/>
</dbReference>
<keyword evidence="3 11" id="KW-0328">Glycosyltransferase</keyword>
<comment type="catalytic activity">
    <reaction evidence="10 12">
        <text>glucuronate acceptor + UDP-alpha-D-glucuronate = acceptor beta-D-glucuronoside + UDP + H(+)</text>
        <dbReference type="Rhea" id="RHEA:21032"/>
        <dbReference type="ChEBI" id="CHEBI:15378"/>
        <dbReference type="ChEBI" id="CHEBI:58052"/>
        <dbReference type="ChEBI" id="CHEBI:58223"/>
        <dbReference type="ChEBI" id="CHEBI:132367"/>
        <dbReference type="ChEBI" id="CHEBI:132368"/>
        <dbReference type="EC" id="2.4.1.17"/>
    </reaction>
</comment>
<keyword evidence="7 12" id="KW-1133">Transmembrane helix</keyword>
<evidence type="ECO:0000256" key="2">
    <source>
        <dbReference type="ARBA" id="ARBA00009995"/>
    </source>
</evidence>
<keyword evidence="13" id="KW-1185">Reference proteome</keyword>
<evidence type="ECO:0000256" key="9">
    <source>
        <dbReference type="ARBA" id="ARBA00023180"/>
    </source>
</evidence>
<dbReference type="GO" id="GO:0015020">
    <property type="term" value="F:glucuronosyltransferase activity"/>
    <property type="evidence" value="ECO:0007669"/>
    <property type="project" value="UniProtKB-EC"/>
</dbReference>
<evidence type="ECO:0000256" key="5">
    <source>
        <dbReference type="ARBA" id="ARBA00022692"/>
    </source>
</evidence>
<dbReference type="InterPro" id="IPR050271">
    <property type="entry name" value="UDP-glycosyltransferase"/>
</dbReference>
<evidence type="ECO:0000256" key="12">
    <source>
        <dbReference type="RuleBase" id="RU362059"/>
    </source>
</evidence>
<evidence type="ECO:0000256" key="10">
    <source>
        <dbReference type="ARBA" id="ARBA00047475"/>
    </source>
</evidence>
<sequence>MRLLIVILNFFALTNAAKILFVSFTNSKSHIGSMLPLAQALSKRGHEVTLYVEVYKQLGDFNGIKSHYVILKEPEDNWAMNTFMDRVWNHEGAPSGMVFPHLIGNEALSEAVTQDDFWTVANQTWDLIISDEVFTPTGYGLALMHAERHGTPHAVFSTTDTLHVFTTMLSLNRNPALGPSYYTSHKEPLYWHAADFVSRLNSVRSTMVEYASIGILSEWLTSRAINQIGHIDFSWSHYYQTAALVYVDYPDRFTWPIANGNDLIFVGSFCTGSKALPKELEEFVNDPSSKGTVYVAFGSVVQWPFAPKRVVNAFVDALNNLTEYRVIWSYKGTPLTVKSHVRLVEWAPQIDLLHHPKTRLFVSHGGLKSLKEAICSETPVVYMPFFAEQIRTAMIGKQLGFAEYLNKFTIDAPMMIRRMSKILTDDSYQHSISRQKSLFDDRIASSLQEGVFWTEKVILQGKTVFFKRSGMKLSWFQFLHLDLFIGMISILAIVARS</sequence>
<keyword evidence="5 12" id="KW-0812">Transmembrane</keyword>
<dbReference type="InterPro" id="IPR002213">
    <property type="entry name" value="UDP_glucos_trans"/>
</dbReference>
<dbReference type="CDD" id="cd03784">
    <property type="entry name" value="GT1_Gtf-like"/>
    <property type="match status" value="1"/>
</dbReference>
<dbReference type="FunFam" id="3.40.50.2000:FF:000118">
    <property type="entry name" value="UDP-glucuronosyltransferase"/>
    <property type="match status" value="1"/>
</dbReference>
<proteinExistence type="inferred from homology"/>
<evidence type="ECO:0000256" key="11">
    <source>
        <dbReference type="RuleBase" id="RU003718"/>
    </source>
</evidence>
<dbReference type="SUPFAM" id="SSF53756">
    <property type="entry name" value="UDP-Glycosyltransferase/glycogen phosphorylase"/>
    <property type="match status" value="1"/>
</dbReference>
<keyword evidence="9" id="KW-0325">Glycoprotein</keyword>
<dbReference type="Gene3D" id="3.40.50.2000">
    <property type="entry name" value="Glycogen Phosphorylase B"/>
    <property type="match status" value="2"/>
</dbReference>
<reference evidence="14" key="1">
    <citation type="submission" date="2022-11" db="UniProtKB">
        <authorList>
            <consortium name="WormBaseParasite"/>
        </authorList>
    </citation>
    <scope>IDENTIFICATION</scope>
</reference>
<dbReference type="PROSITE" id="PS00375">
    <property type="entry name" value="UDPGT"/>
    <property type="match status" value="1"/>
</dbReference>
<evidence type="ECO:0000256" key="8">
    <source>
        <dbReference type="ARBA" id="ARBA00023136"/>
    </source>
</evidence>
<dbReference type="EC" id="2.4.1.17" evidence="12"/>
<dbReference type="WBParaSite" id="PSAMB.scaffold1116size35736.g11127.t1">
    <property type="protein sequence ID" value="PSAMB.scaffold1116size35736.g11127.t1"/>
    <property type="gene ID" value="PSAMB.scaffold1116size35736.g11127"/>
</dbReference>
<organism evidence="13 14">
    <name type="scientific">Plectus sambesii</name>
    <dbReference type="NCBI Taxonomy" id="2011161"/>
    <lineage>
        <taxon>Eukaryota</taxon>
        <taxon>Metazoa</taxon>
        <taxon>Ecdysozoa</taxon>
        <taxon>Nematoda</taxon>
        <taxon>Chromadorea</taxon>
        <taxon>Plectida</taxon>
        <taxon>Plectina</taxon>
        <taxon>Plectoidea</taxon>
        <taxon>Plectidae</taxon>
        <taxon>Plectus</taxon>
    </lineage>
</organism>
<keyword evidence="4 11" id="KW-0808">Transferase</keyword>
<evidence type="ECO:0000256" key="6">
    <source>
        <dbReference type="ARBA" id="ARBA00022729"/>
    </source>
</evidence>
<dbReference type="InterPro" id="IPR035595">
    <property type="entry name" value="UDP_glycos_trans_CS"/>
</dbReference>
<keyword evidence="6 12" id="KW-0732">Signal</keyword>
<accession>A0A914UMZ1</accession>
<evidence type="ECO:0000256" key="3">
    <source>
        <dbReference type="ARBA" id="ARBA00022676"/>
    </source>
</evidence>
<feature type="signal peptide" evidence="12">
    <location>
        <begin position="1"/>
        <end position="16"/>
    </location>
</feature>
<feature type="transmembrane region" description="Helical" evidence="12">
    <location>
        <begin position="475"/>
        <end position="495"/>
    </location>
</feature>
<dbReference type="Pfam" id="PF00201">
    <property type="entry name" value="UDPGT"/>
    <property type="match status" value="1"/>
</dbReference>
<name>A0A914UMZ1_9BILA</name>
<dbReference type="AlphaFoldDB" id="A0A914UMZ1"/>
<evidence type="ECO:0000256" key="1">
    <source>
        <dbReference type="ARBA" id="ARBA00004167"/>
    </source>
</evidence>
<comment type="similarity">
    <text evidence="2 11">Belongs to the UDP-glycosyltransferase family.</text>
</comment>
<evidence type="ECO:0000256" key="4">
    <source>
        <dbReference type="ARBA" id="ARBA00022679"/>
    </source>
</evidence>
<protein>
    <recommendedName>
        <fullName evidence="12">UDP-glucuronosyltransferase</fullName>
        <ecNumber evidence="12">2.4.1.17</ecNumber>
    </recommendedName>
</protein>
<keyword evidence="8 12" id="KW-0472">Membrane</keyword>